<dbReference type="AlphaFoldDB" id="H6R4Y6"/>
<dbReference type="STRING" id="1127134.NOCYR_3848"/>
<organism evidence="3 4">
    <name type="scientific">Nocardia cyriacigeorgica (strain GUH-2)</name>
    <dbReference type="NCBI Taxonomy" id="1127134"/>
    <lineage>
        <taxon>Bacteria</taxon>
        <taxon>Bacillati</taxon>
        <taxon>Actinomycetota</taxon>
        <taxon>Actinomycetes</taxon>
        <taxon>Mycobacteriales</taxon>
        <taxon>Nocardiaceae</taxon>
        <taxon>Nocardia</taxon>
    </lineage>
</organism>
<sequence length="215" mass="21796">MTPPCDPSRALVTAGCCAARGDVAITSDTVAVHATSGTGITPHVAAVHATGGAETTPHAAAVHATGGAVTTRDTLAVHAPGDAGTTRDTTRDDTLAVHAPDAGTTPAAVQPRSVGRPPVAGRIHAPDPRFRGSWWRRYGGTRVLRRLVSGLLPLGLLVGLFVATVPDREVAAAPAQGRQPSECAALSSGSACVLGPLLRGLVRTAPLPRTPSESR</sequence>
<proteinExistence type="predicted"/>
<evidence type="ECO:0000256" key="2">
    <source>
        <dbReference type="SAM" id="Phobius"/>
    </source>
</evidence>
<evidence type="ECO:0000256" key="1">
    <source>
        <dbReference type="SAM" id="MobiDB-lite"/>
    </source>
</evidence>
<evidence type="ECO:0000313" key="3">
    <source>
        <dbReference type="EMBL" id="CCF64611.1"/>
    </source>
</evidence>
<reference evidence="3 4" key="1">
    <citation type="journal article" date="2012" name="J. Bacteriol.">
        <title>Genome sequence of the human- and animal-pathogenic strain Nocardia cyriacigeorgica GUH-2.</title>
        <authorList>
            <person name="Zoropogui A."/>
            <person name="Pujic P."/>
            <person name="Normand P."/>
            <person name="Barbe V."/>
            <person name="Beaman B."/>
            <person name="Beaman L."/>
            <person name="Boiron P."/>
            <person name="Colinon C."/>
            <person name="Deredjian A."/>
            <person name="Graindorge A."/>
            <person name="Mangenot S."/>
            <person name="Nazaret S."/>
            <person name="Neto M."/>
            <person name="Petit S."/>
            <person name="Roche D."/>
            <person name="Vallenet D."/>
            <person name="Rodriguez-Nava V."/>
            <person name="Richard Y."/>
            <person name="Cournoyer B."/>
            <person name="Blaha D."/>
        </authorList>
    </citation>
    <scope>NUCLEOTIDE SEQUENCE [LARGE SCALE GENOMIC DNA]</scope>
    <source>
        <strain evidence="3 4">GUH-2</strain>
    </source>
</reference>
<protein>
    <submittedName>
        <fullName evidence="3">Uncharacterized protein</fullName>
    </submittedName>
</protein>
<keyword evidence="2" id="KW-1133">Transmembrane helix</keyword>
<feature type="transmembrane region" description="Helical" evidence="2">
    <location>
        <begin position="143"/>
        <end position="164"/>
    </location>
</feature>
<accession>H6R4Y6</accession>
<keyword evidence="2" id="KW-0812">Transmembrane</keyword>
<feature type="region of interest" description="Disordered" evidence="1">
    <location>
        <begin position="101"/>
        <end position="124"/>
    </location>
</feature>
<dbReference type="HOGENOM" id="CLU_1282118_0_0_11"/>
<keyword evidence="2" id="KW-0472">Membrane</keyword>
<dbReference type="KEGG" id="ncy:NOCYR_3848"/>
<name>H6R4Y6_NOCCG</name>
<dbReference type="Proteomes" id="UP000008190">
    <property type="component" value="Chromosome"/>
</dbReference>
<dbReference type="EMBL" id="FO082843">
    <property type="protein sequence ID" value="CCF64611.1"/>
    <property type="molecule type" value="Genomic_DNA"/>
</dbReference>
<keyword evidence="4" id="KW-1185">Reference proteome</keyword>
<evidence type="ECO:0000313" key="4">
    <source>
        <dbReference type="Proteomes" id="UP000008190"/>
    </source>
</evidence>
<gene>
    <name evidence="3" type="ordered locus">NOCYR_3848</name>
</gene>